<evidence type="ECO:0000313" key="2">
    <source>
        <dbReference type="EMBL" id="KAH7048382.1"/>
    </source>
</evidence>
<name>A0ABQ8G8U6_9PEZI</name>
<evidence type="ECO:0000313" key="3">
    <source>
        <dbReference type="Proteomes" id="UP000774617"/>
    </source>
</evidence>
<feature type="region of interest" description="Disordered" evidence="1">
    <location>
        <begin position="63"/>
        <end position="152"/>
    </location>
</feature>
<dbReference type="EMBL" id="JAGTJR010000015">
    <property type="protein sequence ID" value="KAH7048382.1"/>
    <property type="molecule type" value="Genomic_DNA"/>
</dbReference>
<proteinExistence type="predicted"/>
<dbReference type="Proteomes" id="UP000774617">
    <property type="component" value="Unassembled WGS sequence"/>
</dbReference>
<gene>
    <name evidence="2" type="ORF">B0J12DRAFT_741114</name>
</gene>
<accession>A0ABQ8G8U6</accession>
<organism evidence="2 3">
    <name type="scientific">Macrophomina phaseolina</name>
    <dbReference type="NCBI Taxonomy" id="35725"/>
    <lineage>
        <taxon>Eukaryota</taxon>
        <taxon>Fungi</taxon>
        <taxon>Dikarya</taxon>
        <taxon>Ascomycota</taxon>
        <taxon>Pezizomycotina</taxon>
        <taxon>Dothideomycetes</taxon>
        <taxon>Dothideomycetes incertae sedis</taxon>
        <taxon>Botryosphaeriales</taxon>
        <taxon>Botryosphaeriaceae</taxon>
        <taxon>Macrophomina</taxon>
    </lineage>
</organism>
<evidence type="ECO:0000256" key="1">
    <source>
        <dbReference type="SAM" id="MobiDB-lite"/>
    </source>
</evidence>
<evidence type="ECO:0008006" key="4">
    <source>
        <dbReference type="Google" id="ProtNLM"/>
    </source>
</evidence>
<keyword evidence="3" id="KW-1185">Reference proteome</keyword>
<comment type="caution">
    <text evidence="2">The sequence shown here is derived from an EMBL/GenBank/DDBJ whole genome shotgun (WGS) entry which is preliminary data.</text>
</comment>
<feature type="compositionally biased region" description="Basic and acidic residues" evidence="1">
    <location>
        <begin position="122"/>
        <end position="139"/>
    </location>
</feature>
<reference evidence="2 3" key="1">
    <citation type="journal article" date="2021" name="Nat. Commun.">
        <title>Genetic determinants of endophytism in the Arabidopsis root mycobiome.</title>
        <authorList>
            <person name="Mesny F."/>
            <person name="Miyauchi S."/>
            <person name="Thiergart T."/>
            <person name="Pickel B."/>
            <person name="Atanasova L."/>
            <person name="Karlsson M."/>
            <person name="Huettel B."/>
            <person name="Barry K.W."/>
            <person name="Haridas S."/>
            <person name="Chen C."/>
            <person name="Bauer D."/>
            <person name="Andreopoulos W."/>
            <person name="Pangilinan J."/>
            <person name="LaButti K."/>
            <person name="Riley R."/>
            <person name="Lipzen A."/>
            <person name="Clum A."/>
            <person name="Drula E."/>
            <person name="Henrissat B."/>
            <person name="Kohler A."/>
            <person name="Grigoriev I.V."/>
            <person name="Martin F.M."/>
            <person name="Hacquard S."/>
        </authorList>
    </citation>
    <scope>NUCLEOTIDE SEQUENCE [LARGE SCALE GENOMIC DNA]</scope>
    <source>
        <strain evidence="2 3">MPI-SDFR-AT-0080</strain>
    </source>
</reference>
<sequence length="152" mass="16732">MPRDSKWTPEANERLFLNILEVCDITISREQWKVLADKMDGDFSAEALRCHFKKIKKTIKDAVNAEGSPAKHNAAPKSNGTKTAGAKGKVSNDGGGETPRPSSRKRAAANYDDPASDDEEKAELARKKVKHEESHKDCPADGASFFFTEELV</sequence>
<protein>
    <recommendedName>
        <fullName evidence="4">Myb-like domain-containing protein</fullName>
    </recommendedName>
</protein>